<feature type="transmembrane region" description="Helical" evidence="1">
    <location>
        <begin position="26"/>
        <end position="49"/>
    </location>
</feature>
<evidence type="ECO:0000313" key="3">
    <source>
        <dbReference type="EMBL" id="TBU53060.1"/>
    </source>
</evidence>
<organism evidence="3 4">
    <name type="scientific">Dichomitus squalens</name>
    <dbReference type="NCBI Taxonomy" id="114155"/>
    <lineage>
        <taxon>Eukaryota</taxon>
        <taxon>Fungi</taxon>
        <taxon>Dikarya</taxon>
        <taxon>Basidiomycota</taxon>
        <taxon>Agaricomycotina</taxon>
        <taxon>Agaricomycetes</taxon>
        <taxon>Polyporales</taxon>
        <taxon>Polyporaceae</taxon>
        <taxon>Dichomitus</taxon>
    </lineage>
</organism>
<dbReference type="EMBL" id="ML145227">
    <property type="protein sequence ID" value="TBU53060.1"/>
    <property type="molecule type" value="Genomic_DNA"/>
</dbReference>
<keyword evidence="1" id="KW-0472">Membrane</keyword>
<dbReference type="EMBL" id="ML143688">
    <property type="protein sequence ID" value="TBU21174.1"/>
    <property type="molecule type" value="Genomic_DNA"/>
</dbReference>
<reference evidence="3 4" key="1">
    <citation type="submission" date="2019-01" db="EMBL/GenBank/DDBJ databases">
        <title>Draft genome sequences of three monokaryotic isolates of the white-rot basidiomycete fungus Dichomitus squalens.</title>
        <authorList>
            <consortium name="DOE Joint Genome Institute"/>
            <person name="Lopez S.C."/>
            <person name="Andreopoulos B."/>
            <person name="Pangilinan J."/>
            <person name="Lipzen A."/>
            <person name="Riley R."/>
            <person name="Ahrendt S."/>
            <person name="Ng V."/>
            <person name="Barry K."/>
            <person name="Daum C."/>
            <person name="Grigoriev I.V."/>
            <person name="Hilden K.S."/>
            <person name="Makela M.R."/>
            <person name="de Vries R.P."/>
        </authorList>
    </citation>
    <scope>NUCLEOTIDE SEQUENCE [LARGE SCALE GENOMIC DNA]</scope>
    <source>
        <strain evidence="3 4">CBS 464.89</strain>
        <strain evidence="2">OM18370.1</strain>
    </source>
</reference>
<protein>
    <submittedName>
        <fullName evidence="3">Uncharacterized protein</fullName>
    </submittedName>
</protein>
<accession>A0A4Q9PDV7</accession>
<evidence type="ECO:0000256" key="1">
    <source>
        <dbReference type="SAM" id="Phobius"/>
    </source>
</evidence>
<keyword evidence="1" id="KW-1133">Transmembrane helix</keyword>
<dbReference type="STRING" id="114155.A0A4Q9PDV7"/>
<evidence type="ECO:0000313" key="2">
    <source>
        <dbReference type="EMBL" id="TBU21174.1"/>
    </source>
</evidence>
<keyword evidence="4" id="KW-1185">Reference proteome</keyword>
<feature type="transmembrane region" description="Helical" evidence="1">
    <location>
        <begin position="69"/>
        <end position="92"/>
    </location>
</feature>
<dbReference type="Proteomes" id="UP000292082">
    <property type="component" value="Unassembled WGS sequence"/>
</dbReference>
<feature type="transmembrane region" description="Helical" evidence="1">
    <location>
        <begin position="139"/>
        <end position="159"/>
    </location>
</feature>
<gene>
    <name evidence="3" type="ORF">BD310DRAFT_994522</name>
    <name evidence="2" type="ORF">BD311DRAFT_837043</name>
</gene>
<dbReference type="OMA" id="FIYTICF"/>
<feature type="non-terminal residue" evidence="3">
    <location>
        <position position="1"/>
    </location>
</feature>
<sequence>QIFGNASIGLASIAPSLRTMAVWSQAWYIVASLILVILGHWSLLLHGVLVEAAWIPGTGCAITQTSNRILAATFIYTICFNFTVLTLMAVKLGVGSSSRRDRSKIVKLTFDDGLFYCVVAFGAYVIATTFMLVNLNAVMSIIANVPAAIASNIVACRVVRRLTNYTSEGAEVFGYIHPVATPCYVDLVLYVRLGLKLRRSHSAVLVVAT</sequence>
<evidence type="ECO:0000313" key="4">
    <source>
        <dbReference type="Proteomes" id="UP000292082"/>
    </source>
</evidence>
<dbReference type="OrthoDB" id="3197626at2759"/>
<dbReference type="AlphaFoldDB" id="A0A4Q9PDV7"/>
<keyword evidence="1" id="KW-0812">Transmembrane</keyword>
<feature type="transmembrane region" description="Helical" evidence="1">
    <location>
        <begin position="113"/>
        <end position="133"/>
    </location>
</feature>
<name>A0A4Q9PDV7_9APHY</name>
<dbReference type="Proteomes" id="UP000292957">
    <property type="component" value="Unassembled WGS sequence"/>
</dbReference>
<proteinExistence type="predicted"/>